<organism evidence="1 2">
    <name type="scientific">Perca flavescens</name>
    <name type="common">American yellow perch</name>
    <name type="synonym">Morone flavescens</name>
    <dbReference type="NCBI Taxonomy" id="8167"/>
    <lineage>
        <taxon>Eukaryota</taxon>
        <taxon>Metazoa</taxon>
        <taxon>Chordata</taxon>
        <taxon>Craniata</taxon>
        <taxon>Vertebrata</taxon>
        <taxon>Euteleostomi</taxon>
        <taxon>Actinopterygii</taxon>
        <taxon>Neopterygii</taxon>
        <taxon>Teleostei</taxon>
        <taxon>Neoteleostei</taxon>
        <taxon>Acanthomorphata</taxon>
        <taxon>Eupercaria</taxon>
        <taxon>Perciformes</taxon>
        <taxon>Percoidei</taxon>
        <taxon>Percidae</taxon>
        <taxon>Percinae</taxon>
        <taxon>Perca</taxon>
    </lineage>
</organism>
<dbReference type="AlphaFoldDB" id="A0A484BYH6"/>
<dbReference type="EMBL" id="SCKG01000024">
    <property type="protein sequence ID" value="TDG96300.1"/>
    <property type="molecule type" value="Genomic_DNA"/>
</dbReference>
<dbReference type="Proteomes" id="UP000295070">
    <property type="component" value="Chromosome 24"/>
</dbReference>
<reference evidence="1 2" key="1">
    <citation type="submission" date="2019-01" db="EMBL/GenBank/DDBJ databases">
        <title>A chromosome-scale genome assembly of the yellow perch, Perca flavescens.</title>
        <authorList>
            <person name="Feron R."/>
            <person name="Morvezen R."/>
            <person name="Bestin A."/>
            <person name="Haffray P."/>
            <person name="Klopp C."/>
            <person name="Zahm M."/>
            <person name="Cabau C."/>
            <person name="Roques C."/>
            <person name="Donnadieu C."/>
            <person name="Bouchez O."/>
            <person name="Christie M."/>
            <person name="Larson W."/>
            <person name="Guiguen Y."/>
        </authorList>
    </citation>
    <scope>NUCLEOTIDE SEQUENCE [LARGE SCALE GENOMIC DNA]</scope>
    <source>
        <strain evidence="1">YP-PL-M2</strain>
        <tissue evidence="1">Blood</tissue>
    </source>
</reference>
<comment type="caution">
    <text evidence="1">The sequence shown here is derived from an EMBL/GenBank/DDBJ whole genome shotgun (WGS) entry which is preliminary data.</text>
</comment>
<accession>A0A484BYH6</accession>
<evidence type="ECO:0000313" key="1">
    <source>
        <dbReference type="EMBL" id="TDG96300.1"/>
    </source>
</evidence>
<sequence>MRMMRICKRRRGNSRRFTSLLQHRLGTQQRGLRDGAWPASQEAHHCLTRPSPNFLCGCFFAPKLRRQAFLFFVSSYSNFREMHNFVCTLAKNVNAQKS</sequence>
<name>A0A484BYH6_PERFV</name>
<keyword evidence="2" id="KW-1185">Reference proteome</keyword>
<proteinExistence type="predicted"/>
<evidence type="ECO:0000313" key="2">
    <source>
        <dbReference type="Proteomes" id="UP000295070"/>
    </source>
</evidence>
<protein>
    <submittedName>
        <fullName evidence="1">Uncharacterized protein</fullName>
    </submittedName>
</protein>
<gene>
    <name evidence="1" type="ORF">EPR50_G00238570</name>
</gene>